<reference evidence="9 10" key="1">
    <citation type="submission" date="2019-03" db="EMBL/GenBank/DDBJ databases">
        <title>Paracraurococcus aquatilis NE82 genome sequence.</title>
        <authorList>
            <person name="Zhao Y."/>
            <person name="Du Z."/>
        </authorList>
    </citation>
    <scope>NUCLEOTIDE SEQUENCE [LARGE SCALE GENOMIC DNA]</scope>
    <source>
        <strain evidence="9 10">NE82</strain>
    </source>
</reference>
<evidence type="ECO:0000256" key="1">
    <source>
        <dbReference type="ARBA" id="ARBA00001974"/>
    </source>
</evidence>
<dbReference type="Proteomes" id="UP000295023">
    <property type="component" value="Unassembled WGS sequence"/>
</dbReference>
<feature type="domain" description="FAD dependent oxidoreductase" evidence="7">
    <location>
        <begin position="34"/>
        <end position="390"/>
    </location>
</feature>
<organism evidence="9 10">
    <name type="scientific">Roseicella aquatilis</name>
    <dbReference type="NCBI Taxonomy" id="2527868"/>
    <lineage>
        <taxon>Bacteria</taxon>
        <taxon>Pseudomonadati</taxon>
        <taxon>Pseudomonadota</taxon>
        <taxon>Alphaproteobacteria</taxon>
        <taxon>Acetobacterales</taxon>
        <taxon>Roseomonadaceae</taxon>
        <taxon>Roseicella</taxon>
    </lineage>
</organism>
<dbReference type="Pfam" id="PF01266">
    <property type="entry name" value="DAO"/>
    <property type="match status" value="1"/>
</dbReference>
<evidence type="ECO:0000313" key="9">
    <source>
        <dbReference type="EMBL" id="TCZ65571.1"/>
    </source>
</evidence>
<dbReference type="EC" id="1.1.5.3" evidence="6"/>
<dbReference type="InterPro" id="IPR000447">
    <property type="entry name" value="G3P_DH_FAD-dep"/>
</dbReference>
<dbReference type="NCBIfam" id="NF008899">
    <property type="entry name" value="PRK12266.1"/>
    <property type="match status" value="1"/>
</dbReference>
<evidence type="ECO:0000256" key="5">
    <source>
        <dbReference type="ARBA" id="ARBA00023002"/>
    </source>
</evidence>
<feature type="domain" description="Alpha-glycerophosphate oxidase C-terminal" evidence="8">
    <location>
        <begin position="413"/>
        <end position="516"/>
    </location>
</feature>
<dbReference type="PANTHER" id="PTHR11985">
    <property type="entry name" value="GLYCEROL-3-PHOSPHATE DEHYDROGENASE"/>
    <property type="match status" value="1"/>
</dbReference>
<dbReference type="SUPFAM" id="SSF54373">
    <property type="entry name" value="FAD-linked reductases, C-terminal domain"/>
    <property type="match status" value="1"/>
</dbReference>
<dbReference type="Gene3D" id="6.10.250.1890">
    <property type="match status" value="1"/>
</dbReference>
<dbReference type="Gene3D" id="3.50.50.60">
    <property type="entry name" value="FAD/NAD(P)-binding domain"/>
    <property type="match status" value="1"/>
</dbReference>
<evidence type="ECO:0000256" key="2">
    <source>
        <dbReference type="ARBA" id="ARBA00007330"/>
    </source>
</evidence>
<keyword evidence="5 6" id="KW-0560">Oxidoreductase</keyword>
<dbReference type="Gene3D" id="3.30.9.10">
    <property type="entry name" value="D-Amino Acid Oxidase, subunit A, domain 2"/>
    <property type="match status" value="1"/>
</dbReference>
<comment type="caution">
    <text evidence="9">The sequence shown here is derived from an EMBL/GenBank/DDBJ whole genome shotgun (WGS) entry which is preliminary data.</text>
</comment>
<comment type="cofactor">
    <cofactor evidence="1 6">
        <name>FAD</name>
        <dbReference type="ChEBI" id="CHEBI:57692"/>
    </cofactor>
</comment>
<evidence type="ECO:0000256" key="3">
    <source>
        <dbReference type="ARBA" id="ARBA00022630"/>
    </source>
</evidence>
<dbReference type="PANTHER" id="PTHR11985:SF15">
    <property type="entry name" value="GLYCEROL-3-PHOSPHATE DEHYDROGENASE, MITOCHONDRIAL"/>
    <property type="match status" value="1"/>
</dbReference>
<evidence type="ECO:0000313" key="10">
    <source>
        <dbReference type="Proteomes" id="UP000295023"/>
    </source>
</evidence>
<evidence type="ECO:0000256" key="4">
    <source>
        <dbReference type="ARBA" id="ARBA00022827"/>
    </source>
</evidence>
<comment type="similarity">
    <text evidence="2 6">Belongs to the FAD-dependent glycerol-3-phosphate dehydrogenase family.</text>
</comment>
<dbReference type="SUPFAM" id="SSF51905">
    <property type="entry name" value="FAD/NAD(P)-binding domain"/>
    <property type="match status" value="1"/>
</dbReference>
<dbReference type="OrthoDB" id="9766796at2"/>
<evidence type="ECO:0000259" key="7">
    <source>
        <dbReference type="Pfam" id="PF01266"/>
    </source>
</evidence>
<dbReference type="EMBL" id="SKBM01000003">
    <property type="protein sequence ID" value="TCZ65571.1"/>
    <property type="molecule type" value="Genomic_DNA"/>
</dbReference>
<dbReference type="Pfam" id="PF16901">
    <property type="entry name" value="DAO_C"/>
    <property type="match status" value="1"/>
</dbReference>
<accession>A0A4R4DSU2</accession>
<dbReference type="GO" id="GO:0009331">
    <property type="term" value="C:glycerol-3-phosphate dehydrogenase (FAD) complex"/>
    <property type="evidence" value="ECO:0007669"/>
    <property type="project" value="UniProtKB-UniRule"/>
</dbReference>
<dbReference type="InterPro" id="IPR038299">
    <property type="entry name" value="DAO_C_sf"/>
</dbReference>
<sequence length="532" mass="57821">MAIVAVLWVSPSARIRLHRGKGHVSASGNSQVQDLLVIGGGVNGCGIARDAAGRGLSVTLAEKGDLASATSSASTKLIHGGLRYLEYREFRLVREALIEREVLLRAAPHIVWPLRFVLPHHAGLRPWPLLRLGLFLYDHLGGRRILPPTRALDLRRDPAGEPLKPEYRRGFEYSDCWVEDARLVVLNARDAADRGATVLTRTRCTAARREAGLWRATLRDEASGTVREVAARALVNAAGPWVAEVLGGVAGQNGPARVRLVKGSHIVTRRLFAHDRSYIFQNADGRICFAIPYEDDFTLIGTTDEEFAGDPASAAISEGETGYLCRAVGDYLRRPVTRDDVVWSYAGVRPLYDDGASRAQEATRDYVLTLDAREGEAPLLSVFGGKITTYRRLAEAALARLGPHLPGLRGPWTAGAALPGGDFPWDGAPALAAQLRARFPFLPPVLARRLVRHYGTRAAAMLGDARGIADLGRDFGAGLTAREVDWQVREEWAREPADILWRRSKLGLRIDAAGQAALAGYLAGASARRAAE</sequence>
<dbReference type="PRINTS" id="PR01001">
    <property type="entry name" value="FADG3PDH"/>
</dbReference>
<protein>
    <recommendedName>
        <fullName evidence="6">Glycerol-3-phosphate dehydrogenase</fullName>
        <ecNumber evidence="6">1.1.5.3</ecNumber>
    </recommendedName>
</protein>
<dbReference type="InterPro" id="IPR031656">
    <property type="entry name" value="DAO_C"/>
</dbReference>
<gene>
    <name evidence="9" type="ORF">EXY23_05230</name>
</gene>
<dbReference type="AlphaFoldDB" id="A0A4R4DSU2"/>
<dbReference type="GO" id="GO:0046168">
    <property type="term" value="P:glycerol-3-phosphate catabolic process"/>
    <property type="evidence" value="ECO:0007669"/>
    <property type="project" value="TreeGrafter"/>
</dbReference>
<keyword evidence="10" id="KW-1185">Reference proteome</keyword>
<dbReference type="GO" id="GO:0004368">
    <property type="term" value="F:glycerol-3-phosphate dehydrogenase (quinone) activity"/>
    <property type="evidence" value="ECO:0007669"/>
    <property type="project" value="UniProtKB-EC"/>
</dbReference>
<dbReference type="NCBIfam" id="NF009906">
    <property type="entry name" value="PRK13369.1"/>
    <property type="match status" value="1"/>
</dbReference>
<dbReference type="Gene3D" id="1.10.8.870">
    <property type="entry name" value="Alpha-glycerophosphate oxidase, cap domain"/>
    <property type="match status" value="1"/>
</dbReference>
<keyword evidence="3 6" id="KW-0285">Flavoprotein</keyword>
<dbReference type="InterPro" id="IPR036188">
    <property type="entry name" value="FAD/NAD-bd_sf"/>
</dbReference>
<evidence type="ECO:0000259" key="8">
    <source>
        <dbReference type="Pfam" id="PF16901"/>
    </source>
</evidence>
<evidence type="ECO:0000256" key="6">
    <source>
        <dbReference type="RuleBase" id="RU361217"/>
    </source>
</evidence>
<dbReference type="InterPro" id="IPR006076">
    <property type="entry name" value="FAD-dep_OxRdtase"/>
</dbReference>
<keyword evidence="4" id="KW-0274">FAD</keyword>
<dbReference type="PROSITE" id="PS00978">
    <property type="entry name" value="FAD_G3PDH_2"/>
    <property type="match status" value="1"/>
</dbReference>
<comment type="catalytic activity">
    <reaction evidence="6">
        <text>a quinone + sn-glycerol 3-phosphate = dihydroxyacetone phosphate + a quinol</text>
        <dbReference type="Rhea" id="RHEA:18977"/>
        <dbReference type="ChEBI" id="CHEBI:24646"/>
        <dbReference type="ChEBI" id="CHEBI:57597"/>
        <dbReference type="ChEBI" id="CHEBI:57642"/>
        <dbReference type="ChEBI" id="CHEBI:132124"/>
        <dbReference type="EC" id="1.1.5.3"/>
    </reaction>
</comment>
<name>A0A4R4DSU2_9PROT</name>
<dbReference type="PROSITE" id="PS00977">
    <property type="entry name" value="FAD_G3PDH_1"/>
    <property type="match status" value="1"/>
</dbReference>
<proteinExistence type="inferred from homology"/>